<gene>
    <name evidence="1" type="ORF">KHA90_11245</name>
</gene>
<name>A0ABS5PBC4_9FLAO</name>
<reference evidence="1 2" key="1">
    <citation type="journal article" date="2018" name="Int. J. Syst. Evol. Microbiol.">
        <title>Flavobacterium chryseum sp. nov. and Flavobacterium psychroterrae sp. nov., novel environmental bacteria isolated from Antarctica.</title>
        <authorList>
            <person name="Kralova S."/>
            <person name="Svec P."/>
            <person name="Busse H.J."/>
            <person name="Stankova E."/>
            <person name="Vaczi P."/>
            <person name="Sedlacek I."/>
        </authorList>
    </citation>
    <scope>NUCLEOTIDE SEQUENCE [LARGE SCALE GENOMIC DNA]</scope>
    <source>
        <strain evidence="1 2">CCM 8827</strain>
    </source>
</reference>
<organism evidence="1 2">
    <name type="scientific">Flavobacterium psychroterrae</name>
    <dbReference type="NCBI Taxonomy" id="2133767"/>
    <lineage>
        <taxon>Bacteria</taxon>
        <taxon>Pseudomonadati</taxon>
        <taxon>Bacteroidota</taxon>
        <taxon>Flavobacteriia</taxon>
        <taxon>Flavobacteriales</taxon>
        <taxon>Flavobacteriaceae</taxon>
        <taxon>Flavobacterium</taxon>
    </lineage>
</organism>
<comment type="caution">
    <text evidence="1">The sequence shown here is derived from an EMBL/GenBank/DDBJ whole genome shotgun (WGS) entry which is preliminary data.</text>
</comment>
<keyword evidence="2" id="KW-1185">Reference proteome</keyword>
<dbReference type="EMBL" id="JAGYVZ010000009">
    <property type="protein sequence ID" value="MBS7231599.1"/>
    <property type="molecule type" value="Genomic_DNA"/>
</dbReference>
<dbReference type="Proteomes" id="UP000722625">
    <property type="component" value="Unassembled WGS sequence"/>
</dbReference>
<evidence type="ECO:0000313" key="2">
    <source>
        <dbReference type="Proteomes" id="UP000722625"/>
    </source>
</evidence>
<proteinExistence type="predicted"/>
<dbReference type="RefSeq" id="WP_213299373.1">
    <property type="nucleotide sequence ID" value="NZ_JAGYVZ010000009.1"/>
</dbReference>
<protein>
    <submittedName>
        <fullName evidence="1">Uncharacterized protein</fullName>
    </submittedName>
</protein>
<accession>A0ABS5PBC4</accession>
<evidence type="ECO:0000313" key="1">
    <source>
        <dbReference type="EMBL" id="MBS7231599.1"/>
    </source>
</evidence>
<sequence>MLNTIKNSLFSKCLQVLLIGYFLISSINVSNSFVRIIYDNADIHSVTGLTCNFLKKVFKCNSVPEEIDDYETKDSKTTKLAKGIPLLDYLIPMDTSLAGLYFEIENKQRNYIENPIFSFGFHGKIHLRPPQFII</sequence>